<organism evidence="2 3">
    <name type="scientific">Pleurodeles waltl</name>
    <name type="common">Iberian ribbed newt</name>
    <dbReference type="NCBI Taxonomy" id="8319"/>
    <lineage>
        <taxon>Eukaryota</taxon>
        <taxon>Metazoa</taxon>
        <taxon>Chordata</taxon>
        <taxon>Craniata</taxon>
        <taxon>Vertebrata</taxon>
        <taxon>Euteleostomi</taxon>
        <taxon>Amphibia</taxon>
        <taxon>Batrachia</taxon>
        <taxon>Caudata</taxon>
        <taxon>Salamandroidea</taxon>
        <taxon>Salamandridae</taxon>
        <taxon>Pleurodelinae</taxon>
        <taxon>Pleurodeles</taxon>
    </lineage>
</organism>
<dbReference type="AlphaFoldDB" id="A0AAV7RU84"/>
<feature type="region of interest" description="Disordered" evidence="1">
    <location>
        <begin position="41"/>
        <end position="100"/>
    </location>
</feature>
<comment type="caution">
    <text evidence="2">The sequence shown here is derived from an EMBL/GenBank/DDBJ whole genome shotgun (WGS) entry which is preliminary data.</text>
</comment>
<evidence type="ECO:0000256" key="1">
    <source>
        <dbReference type="SAM" id="MobiDB-lite"/>
    </source>
</evidence>
<dbReference type="EMBL" id="JANPWB010000009">
    <property type="protein sequence ID" value="KAJ1154498.1"/>
    <property type="molecule type" value="Genomic_DNA"/>
</dbReference>
<feature type="region of interest" description="Disordered" evidence="1">
    <location>
        <begin position="123"/>
        <end position="144"/>
    </location>
</feature>
<protein>
    <submittedName>
        <fullName evidence="2">Uncharacterized protein</fullName>
    </submittedName>
</protein>
<name>A0AAV7RU84_PLEWA</name>
<dbReference type="Proteomes" id="UP001066276">
    <property type="component" value="Chromosome 5"/>
</dbReference>
<accession>A0AAV7RU84</accession>
<sequence length="197" mass="20907">MCPVRAAGRPAPQLPQFQLLCCIAMSSADARLLGAGARTLGDLGSGCSGPTRPTARPRSPIGRTQAQPRLPAPEAPIQPHISSSSTAPPDATPPQPETPAAGLFQRYSRYQWASLLLPSRRWGAASSGGATSREPFTSSRPPSYGTRCLSTIGVPWAPASPIRWLKCCLKLQCASRSRFNRGHRARRALPEADDGGV</sequence>
<feature type="compositionally biased region" description="Polar residues" evidence="1">
    <location>
        <begin position="128"/>
        <end position="141"/>
    </location>
</feature>
<proteinExistence type="predicted"/>
<reference evidence="2" key="1">
    <citation type="journal article" date="2022" name="bioRxiv">
        <title>Sequencing and chromosome-scale assembly of the giantPleurodeles waltlgenome.</title>
        <authorList>
            <person name="Brown T."/>
            <person name="Elewa A."/>
            <person name="Iarovenko S."/>
            <person name="Subramanian E."/>
            <person name="Araus A.J."/>
            <person name="Petzold A."/>
            <person name="Susuki M."/>
            <person name="Suzuki K.-i.T."/>
            <person name="Hayashi T."/>
            <person name="Toyoda A."/>
            <person name="Oliveira C."/>
            <person name="Osipova E."/>
            <person name="Leigh N.D."/>
            <person name="Simon A."/>
            <person name="Yun M.H."/>
        </authorList>
    </citation>
    <scope>NUCLEOTIDE SEQUENCE</scope>
    <source>
        <strain evidence="2">20211129_DDA</strain>
        <tissue evidence="2">Liver</tissue>
    </source>
</reference>
<evidence type="ECO:0000313" key="3">
    <source>
        <dbReference type="Proteomes" id="UP001066276"/>
    </source>
</evidence>
<keyword evidence="3" id="KW-1185">Reference proteome</keyword>
<evidence type="ECO:0000313" key="2">
    <source>
        <dbReference type="EMBL" id="KAJ1154498.1"/>
    </source>
</evidence>
<gene>
    <name evidence="2" type="ORF">NDU88_007250</name>
</gene>